<dbReference type="Proteomes" id="UP000537862">
    <property type="component" value="Unassembled WGS sequence"/>
</dbReference>
<organism evidence="1 2">
    <name type="scientific">Pelistega suis</name>
    <dbReference type="NCBI Taxonomy" id="1631957"/>
    <lineage>
        <taxon>Bacteria</taxon>
        <taxon>Pseudomonadati</taxon>
        <taxon>Pseudomonadota</taxon>
        <taxon>Betaproteobacteria</taxon>
        <taxon>Burkholderiales</taxon>
        <taxon>Alcaligenaceae</taxon>
        <taxon>Pelistega</taxon>
    </lineage>
</organism>
<protein>
    <submittedName>
        <fullName evidence="1">Uncharacterized protein</fullName>
    </submittedName>
</protein>
<comment type="caution">
    <text evidence="1">The sequence shown here is derived from an EMBL/GenBank/DDBJ whole genome shotgun (WGS) entry which is preliminary data.</text>
</comment>
<gene>
    <name evidence="1" type="ORF">HKX39_10610</name>
</gene>
<keyword evidence="2" id="KW-1185">Reference proteome</keyword>
<dbReference type="RefSeq" id="WP_171681287.1">
    <property type="nucleotide sequence ID" value="NZ_JABGBN010000027.1"/>
</dbReference>
<sequence length="203" mass="24642">MFEKFFGDFKNDFWIISALEYNDARSSNNRYFYYFQEYRLGKRLGFFLPHSQEYEELDDWEEFTPYESLILTFDSDLYMPFAKVMLDMVFNLVVGQTFFLINPKLQIAVYPHDDASFGIIALNEDPTTGVEFLKFCEQDPRFEVYFKDGVLEDYERRKAQFSEATQWNFPKEWHRSPSFFNDRQTHRRKEMELIKEKIKKNTL</sequence>
<reference evidence="1 2" key="1">
    <citation type="submission" date="2020-05" db="EMBL/GenBank/DDBJ databases">
        <authorList>
            <person name="Niu N."/>
        </authorList>
    </citation>
    <scope>NUCLEOTIDE SEQUENCE [LARGE SCALE GENOMIC DNA]</scope>
    <source>
        <strain evidence="1 2">3340-03</strain>
    </source>
</reference>
<feature type="non-terminal residue" evidence="1">
    <location>
        <position position="203"/>
    </location>
</feature>
<dbReference type="AlphaFoldDB" id="A0A849P4U1"/>
<proteinExistence type="predicted"/>
<evidence type="ECO:0000313" key="1">
    <source>
        <dbReference type="EMBL" id="NOL52610.1"/>
    </source>
</evidence>
<name>A0A849P4U1_9BURK</name>
<accession>A0A849P4U1</accession>
<dbReference type="EMBL" id="JABGBN010000027">
    <property type="protein sequence ID" value="NOL52610.1"/>
    <property type="molecule type" value="Genomic_DNA"/>
</dbReference>
<evidence type="ECO:0000313" key="2">
    <source>
        <dbReference type="Proteomes" id="UP000537862"/>
    </source>
</evidence>